<dbReference type="InterPro" id="IPR036249">
    <property type="entry name" value="Thioredoxin-like_sf"/>
</dbReference>
<keyword evidence="3 5" id="KW-1015">Disulfide bond</keyword>
<dbReference type="EMBL" id="CP109965">
    <property type="protein sequence ID" value="WAJ70476.1"/>
    <property type="molecule type" value="Genomic_DNA"/>
</dbReference>
<gene>
    <name evidence="8" type="ORF">OLW01_01265</name>
</gene>
<accession>A0ABY7AMV3</accession>
<dbReference type="InterPro" id="IPR050824">
    <property type="entry name" value="Thiol_disulfide_DsbA"/>
</dbReference>
<organism evidence="8 9">
    <name type="scientific">Catenovulum adriaticum</name>
    <dbReference type="NCBI Taxonomy" id="2984846"/>
    <lineage>
        <taxon>Bacteria</taxon>
        <taxon>Pseudomonadati</taxon>
        <taxon>Pseudomonadota</taxon>
        <taxon>Gammaproteobacteria</taxon>
        <taxon>Alteromonadales</taxon>
        <taxon>Alteromonadaceae</taxon>
        <taxon>Catenovulum</taxon>
    </lineage>
</organism>
<proteinExistence type="inferred from homology"/>
<comment type="subcellular location">
    <subcellularLocation>
        <location evidence="5">Periplasm</location>
    </subcellularLocation>
</comment>
<dbReference type="SUPFAM" id="SSF52833">
    <property type="entry name" value="Thioredoxin-like"/>
    <property type="match status" value="1"/>
</dbReference>
<dbReference type="InterPro" id="IPR001853">
    <property type="entry name" value="DSBA-like_thioredoxin_dom"/>
</dbReference>
<dbReference type="PANTHER" id="PTHR35891:SF2">
    <property type="entry name" value="THIOL:DISULFIDE INTERCHANGE PROTEIN DSBA"/>
    <property type="match status" value="1"/>
</dbReference>
<evidence type="ECO:0000259" key="7">
    <source>
        <dbReference type="Pfam" id="PF01323"/>
    </source>
</evidence>
<protein>
    <recommendedName>
        <fullName evidence="5">Thiol:disulfide interchange protein</fullName>
    </recommendedName>
</protein>
<evidence type="ECO:0000256" key="1">
    <source>
        <dbReference type="ARBA" id="ARBA00005791"/>
    </source>
</evidence>
<name>A0ABY7AMV3_9ALTE</name>
<evidence type="ECO:0000313" key="8">
    <source>
        <dbReference type="EMBL" id="WAJ70476.1"/>
    </source>
</evidence>
<dbReference type="PIRSF" id="PIRSF001488">
    <property type="entry name" value="Tdi_protein"/>
    <property type="match status" value="1"/>
</dbReference>
<dbReference type="Gene3D" id="3.40.30.10">
    <property type="entry name" value="Glutaredoxin"/>
    <property type="match status" value="1"/>
</dbReference>
<dbReference type="InterPro" id="IPR023205">
    <property type="entry name" value="DsbA/DsbL"/>
</dbReference>
<dbReference type="Pfam" id="PF01323">
    <property type="entry name" value="DSBA"/>
    <property type="match status" value="1"/>
</dbReference>
<keyword evidence="9" id="KW-1185">Reference proteome</keyword>
<sequence>MKKILSFIFILFALPLTACADTEFKEGTHYEVLNKPATSQPEVKEFFSFYCPHCFAFEPIADDIKKQLPANVDFKRSHVDFMPRNNREVATGLGKSLAALELMKADKEGVSALFKHLHKDRKQFSSMTNVRSVLADAGIDPVKYDSAYNSFIAAGQANQMSSDQKTYNIRSVPTLVVNGKYKVKSSGLKNEKEYAEVVLFLLEKK</sequence>
<feature type="signal peptide" evidence="6">
    <location>
        <begin position="1"/>
        <end position="20"/>
    </location>
</feature>
<feature type="domain" description="DSBA-like thioredoxin" evidence="7">
    <location>
        <begin position="43"/>
        <end position="189"/>
    </location>
</feature>
<feature type="chain" id="PRO_5047509339" description="Thiol:disulfide interchange protein" evidence="6">
    <location>
        <begin position="21"/>
        <end position="205"/>
    </location>
</feature>
<evidence type="ECO:0000256" key="2">
    <source>
        <dbReference type="ARBA" id="ARBA00022729"/>
    </source>
</evidence>
<evidence type="ECO:0000256" key="4">
    <source>
        <dbReference type="ARBA" id="ARBA00023284"/>
    </source>
</evidence>
<reference evidence="8" key="1">
    <citation type="submission" date="2022-10" db="EMBL/GenBank/DDBJ databases">
        <title>Catenovulum adriacola sp. nov. isolated in the Harbour of Susak.</title>
        <authorList>
            <person name="Schoch T."/>
            <person name="Reich S.J."/>
            <person name="Stoeferle S."/>
            <person name="Flaiz M."/>
            <person name="Kazda M."/>
            <person name="Riedel C.U."/>
            <person name="Duerre P."/>
        </authorList>
    </citation>
    <scope>NUCLEOTIDE SEQUENCE</scope>
    <source>
        <strain evidence="8">TS8</strain>
    </source>
</reference>
<keyword evidence="5" id="KW-0574">Periplasm</keyword>
<dbReference type="Proteomes" id="UP001163726">
    <property type="component" value="Chromosome"/>
</dbReference>
<dbReference type="CDD" id="cd03019">
    <property type="entry name" value="DsbA_DsbA"/>
    <property type="match status" value="1"/>
</dbReference>
<evidence type="ECO:0000256" key="6">
    <source>
        <dbReference type="SAM" id="SignalP"/>
    </source>
</evidence>
<dbReference type="PANTHER" id="PTHR35891">
    <property type="entry name" value="THIOL:DISULFIDE INTERCHANGE PROTEIN DSBA"/>
    <property type="match status" value="1"/>
</dbReference>
<evidence type="ECO:0000256" key="5">
    <source>
        <dbReference type="PIRNR" id="PIRNR001488"/>
    </source>
</evidence>
<comment type="similarity">
    <text evidence="1">Belongs to the thioredoxin family. DsbA subfamily.</text>
</comment>
<keyword evidence="2 6" id="KW-0732">Signal</keyword>
<evidence type="ECO:0000256" key="3">
    <source>
        <dbReference type="ARBA" id="ARBA00023157"/>
    </source>
</evidence>
<keyword evidence="4" id="KW-0676">Redox-active center</keyword>
<evidence type="ECO:0000313" key="9">
    <source>
        <dbReference type="Proteomes" id="UP001163726"/>
    </source>
</evidence>
<dbReference type="RefSeq" id="WP_268074827.1">
    <property type="nucleotide sequence ID" value="NZ_CP109965.1"/>
</dbReference>